<feature type="transmembrane region" description="Helical" evidence="1">
    <location>
        <begin position="21"/>
        <end position="41"/>
    </location>
</feature>
<dbReference type="Proteomes" id="UP000887568">
    <property type="component" value="Unplaced"/>
</dbReference>
<sequence length="607" mass="68898">MKENGASGGLCPRTAVCHWKTLVPITLIMLATLSYAMALFYQSGQFHLIAPKKVILPPKILPRGQFSLDQSQVPRTPGTQLAASDQNLLLKTWDKTVFNDVDSTAYKNIEAVNSTGRGTSMELTSFKMTHVELVSHVGRSIKVGDVLQYRIQSRDFNGRKRILGGDMWYATLNSDKDPKASTAGHVVDHGNGTYDAYVLAAWPGNAKFNLILVHASEAVYHLRNIVWNSERRIIWLGRYSFKGNTTDAVCYLQHHGKWEGKCEYPAYRALGSTVFLCDKKPDFPCESLYALNIHRQATGDRAKELANGVEYLYKSPYYEQDVPVANSALRIEGSEFQHNKLPRCKADQPIPTLQGYWMNGKWNSLLCEFGTWTEKSSLTSCLRGKRVVLLGDSTTRQWLDGLIKLLNTATVDKPGRRLWSKIHYDSLNLTLYFQFHPYVIGSHTYKLNEMKEEVDVLNGLNDADCNYVVVISPWAHFSQWTRDSYIERVRLIRKAVIDLRRRCPDVPIVIKGPHAKEHKTWEAAMFASDYIFTQIELINREALGGLGAFFLPTWDMNLAYPSRNNVHMPKTIVMEELKIFLGYVCDTLHPHRVGKNLAVPVLHDIVL</sequence>
<protein>
    <recommendedName>
        <fullName evidence="2">NXPE C-terminal domain-containing protein</fullName>
    </recommendedName>
</protein>
<evidence type="ECO:0000256" key="1">
    <source>
        <dbReference type="SAM" id="Phobius"/>
    </source>
</evidence>
<evidence type="ECO:0000313" key="3">
    <source>
        <dbReference type="EnsemblMetazoa" id="XP_038075776.1"/>
    </source>
</evidence>
<organism evidence="3 4">
    <name type="scientific">Patiria miniata</name>
    <name type="common">Bat star</name>
    <name type="synonym">Asterina miniata</name>
    <dbReference type="NCBI Taxonomy" id="46514"/>
    <lineage>
        <taxon>Eukaryota</taxon>
        <taxon>Metazoa</taxon>
        <taxon>Echinodermata</taxon>
        <taxon>Eleutherozoa</taxon>
        <taxon>Asterozoa</taxon>
        <taxon>Asteroidea</taxon>
        <taxon>Valvatacea</taxon>
        <taxon>Valvatida</taxon>
        <taxon>Asterinidae</taxon>
        <taxon>Patiria</taxon>
    </lineage>
</organism>
<name>A0A914BIW3_PATMI</name>
<evidence type="ECO:0000259" key="2">
    <source>
        <dbReference type="Pfam" id="PF24536"/>
    </source>
</evidence>
<dbReference type="InterPro" id="IPR026845">
    <property type="entry name" value="NXPH/NXPE"/>
</dbReference>
<keyword evidence="1" id="KW-0812">Transmembrane</keyword>
<dbReference type="EnsemblMetazoa" id="XM_038219848.1">
    <property type="protein sequence ID" value="XP_038075776.1"/>
    <property type="gene ID" value="LOC119743447"/>
</dbReference>
<dbReference type="PANTHER" id="PTHR16165">
    <property type="entry name" value="NXPE FAMILY MEMBER"/>
    <property type="match status" value="1"/>
</dbReference>
<dbReference type="InterPro" id="IPR057106">
    <property type="entry name" value="NXPE4_C"/>
</dbReference>
<feature type="domain" description="NXPE C-terminal" evidence="2">
    <location>
        <begin position="362"/>
        <end position="585"/>
    </location>
</feature>
<dbReference type="RefSeq" id="XP_038075776.1">
    <property type="nucleotide sequence ID" value="XM_038219848.1"/>
</dbReference>
<dbReference type="Pfam" id="PF06312">
    <property type="entry name" value="Neurexophilin"/>
    <property type="match status" value="1"/>
</dbReference>
<dbReference type="PANTHER" id="PTHR16165:SF5">
    <property type="entry name" value="NXPE FAMILY MEMBER 3"/>
    <property type="match status" value="1"/>
</dbReference>
<keyword evidence="4" id="KW-1185">Reference proteome</keyword>
<reference evidence="3" key="1">
    <citation type="submission" date="2022-11" db="UniProtKB">
        <authorList>
            <consortium name="EnsemblMetazoa"/>
        </authorList>
    </citation>
    <scope>IDENTIFICATION</scope>
</reference>
<accession>A0A914BIW3</accession>
<keyword evidence="1" id="KW-0472">Membrane</keyword>
<dbReference type="OMA" id="SERRIIW"/>
<proteinExistence type="predicted"/>
<dbReference type="AlphaFoldDB" id="A0A914BIW3"/>
<dbReference type="GeneID" id="119743447"/>
<dbReference type="Pfam" id="PF24536">
    <property type="entry name" value="NXPE4_C"/>
    <property type="match status" value="1"/>
</dbReference>
<dbReference type="OrthoDB" id="2112051at2759"/>
<evidence type="ECO:0000313" key="4">
    <source>
        <dbReference type="Proteomes" id="UP000887568"/>
    </source>
</evidence>
<keyword evidence="1" id="KW-1133">Transmembrane helix</keyword>